<accession>A0AAN9ABZ6</accession>
<reference evidence="1 2" key="1">
    <citation type="submission" date="2023-11" db="EMBL/GenBank/DDBJ databases">
        <title>Halocaridina rubra genome assembly.</title>
        <authorList>
            <person name="Smith C."/>
        </authorList>
    </citation>
    <scope>NUCLEOTIDE SEQUENCE [LARGE SCALE GENOMIC DNA]</scope>
    <source>
        <strain evidence="1">EP-1</strain>
        <tissue evidence="1">Whole</tissue>
    </source>
</reference>
<dbReference type="Proteomes" id="UP001381693">
    <property type="component" value="Unassembled WGS sequence"/>
</dbReference>
<dbReference type="EMBL" id="JAXCGZ010007769">
    <property type="protein sequence ID" value="KAK7078562.1"/>
    <property type="molecule type" value="Genomic_DNA"/>
</dbReference>
<proteinExistence type="predicted"/>
<keyword evidence="2" id="KW-1185">Reference proteome</keyword>
<evidence type="ECO:0000313" key="1">
    <source>
        <dbReference type="EMBL" id="KAK7078562.1"/>
    </source>
</evidence>
<gene>
    <name evidence="1" type="ORF">SK128_008395</name>
</gene>
<evidence type="ECO:0000313" key="2">
    <source>
        <dbReference type="Proteomes" id="UP001381693"/>
    </source>
</evidence>
<organism evidence="1 2">
    <name type="scientific">Halocaridina rubra</name>
    <name type="common">Hawaiian red shrimp</name>
    <dbReference type="NCBI Taxonomy" id="373956"/>
    <lineage>
        <taxon>Eukaryota</taxon>
        <taxon>Metazoa</taxon>
        <taxon>Ecdysozoa</taxon>
        <taxon>Arthropoda</taxon>
        <taxon>Crustacea</taxon>
        <taxon>Multicrustacea</taxon>
        <taxon>Malacostraca</taxon>
        <taxon>Eumalacostraca</taxon>
        <taxon>Eucarida</taxon>
        <taxon>Decapoda</taxon>
        <taxon>Pleocyemata</taxon>
        <taxon>Caridea</taxon>
        <taxon>Atyoidea</taxon>
        <taxon>Atyidae</taxon>
        <taxon>Halocaridina</taxon>
    </lineage>
</organism>
<sequence length="184" mass="20488">MPVQVTPTTPAQQRVHPIVQGLLTRLQQHLTPLQRLTNNAAGVSFPVARNVIRISHNPAAYRPRLQPDGCALVRIVCLSLQKLDINVPEEEIDHGPPPGGFLSQLFPTHQLARADPSPGSLSHYKRKISAAAHLPIIHRMNTSTVTVVSWLGDIMWCLLVVDYDTDQCGRWGEQVMCRSICRVR</sequence>
<name>A0AAN9ABZ6_HALRR</name>
<dbReference type="AlphaFoldDB" id="A0AAN9ABZ6"/>
<comment type="caution">
    <text evidence="1">The sequence shown here is derived from an EMBL/GenBank/DDBJ whole genome shotgun (WGS) entry which is preliminary data.</text>
</comment>
<protein>
    <submittedName>
        <fullName evidence="1">Uncharacterized protein</fullName>
    </submittedName>
</protein>